<feature type="transmembrane region" description="Helical" evidence="7">
    <location>
        <begin position="155"/>
        <end position="179"/>
    </location>
</feature>
<feature type="transmembrane region" description="Helical" evidence="7">
    <location>
        <begin position="308"/>
        <end position="327"/>
    </location>
</feature>
<dbReference type="PATRIC" id="fig|1432052.4.peg.2311"/>
<dbReference type="GO" id="GO:0015297">
    <property type="term" value="F:antiporter activity"/>
    <property type="evidence" value="ECO:0007669"/>
    <property type="project" value="InterPro"/>
</dbReference>
<accession>A0A1E3AC54</accession>
<evidence type="ECO:0000256" key="7">
    <source>
        <dbReference type="SAM" id="Phobius"/>
    </source>
</evidence>
<dbReference type="GO" id="GO:0005886">
    <property type="term" value="C:plasma membrane"/>
    <property type="evidence" value="ECO:0007669"/>
    <property type="project" value="UniProtKB-SubCell"/>
</dbReference>
<dbReference type="InterPro" id="IPR051327">
    <property type="entry name" value="MATE_MepA_subfamily"/>
</dbReference>
<feature type="transmembrane region" description="Helical" evidence="7">
    <location>
        <begin position="127"/>
        <end position="148"/>
    </location>
</feature>
<dbReference type="Pfam" id="PF01554">
    <property type="entry name" value="MatE"/>
    <property type="match status" value="2"/>
</dbReference>
<evidence type="ECO:0000256" key="2">
    <source>
        <dbReference type="ARBA" id="ARBA00022448"/>
    </source>
</evidence>
<comment type="caution">
    <text evidence="8">The sequence shown here is derived from an EMBL/GenBank/DDBJ whole genome shotgun (WGS) entry which is preliminary data.</text>
</comment>
<evidence type="ECO:0000256" key="5">
    <source>
        <dbReference type="ARBA" id="ARBA00022989"/>
    </source>
</evidence>
<feature type="transmembrane region" description="Helical" evidence="7">
    <location>
        <begin position="254"/>
        <end position="278"/>
    </location>
</feature>
<dbReference type="PANTHER" id="PTHR43823:SF3">
    <property type="entry name" value="MULTIDRUG EXPORT PROTEIN MEPA"/>
    <property type="match status" value="1"/>
</dbReference>
<feature type="transmembrane region" description="Helical" evidence="7">
    <location>
        <begin position="185"/>
        <end position="206"/>
    </location>
</feature>
<evidence type="ECO:0000313" key="8">
    <source>
        <dbReference type="EMBL" id="ODM06179.1"/>
    </source>
</evidence>
<sequence length="446" mass="48439">MNHRKIFYQAVIPSMLAFALSGIYSVADGFFVGNSLGDNALAAINIAYPLTAFIQAAGTGIGMGGAVMFAIHNGSGDYSRSRKFFGISLLLLALSGFLFTLFFLGSGERILRMFGAEGDILRLGAEYFRYIAFGTLFQVMATGIVPFIRNMGSPVTAMFAMTGGFLTNILLDYILVWVLPYGMTGAAVATVIGQAVTLAVCLIFLIRKRELPSLSFNKETLHMAGKVLFVAISPFGLTFSPNITLILVNKSAVYYGGNTAVACYASISYISSVVLLLLQGVSDGSQPLISLCYGKKEIRQAASYRNMAYRFALAVSAACMLVIFFSRDHAAALFGASREVTENVGRIFPVFIAGYLFVGISRITTSYFYATEKNRFASILIYGEPLCLLLFLTVFPRLWGIEGTWLAIPLSQICMMLLSLLFIRNQNRGTGKKIEETAEGSYAGIS</sequence>
<feature type="transmembrane region" description="Helical" evidence="7">
    <location>
        <begin position="84"/>
        <end position="107"/>
    </location>
</feature>
<gene>
    <name evidence="8" type="primary">mepA_11</name>
    <name evidence="8" type="ORF">BEI61_02068</name>
</gene>
<dbReference type="RefSeq" id="WP_069152221.1">
    <property type="nucleotide sequence ID" value="NZ_MCGH01000002.1"/>
</dbReference>
<name>A0A1E3AC54_9FIRM</name>
<protein>
    <submittedName>
        <fullName evidence="8">Multidrug export protein MepA</fullName>
    </submittedName>
</protein>
<evidence type="ECO:0000313" key="9">
    <source>
        <dbReference type="Proteomes" id="UP000094067"/>
    </source>
</evidence>
<feature type="transmembrane region" description="Helical" evidence="7">
    <location>
        <begin position="46"/>
        <end position="72"/>
    </location>
</feature>
<proteinExistence type="predicted"/>
<evidence type="ECO:0000256" key="6">
    <source>
        <dbReference type="ARBA" id="ARBA00023136"/>
    </source>
</evidence>
<evidence type="ECO:0000256" key="1">
    <source>
        <dbReference type="ARBA" id="ARBA00004651"/>
    </source>
</evidence>
<dbReference type="PIRSF" id="PIRSF006603">
    <property type="entry name" value="DinF"/>
    <property type="match status" value="1"/>
</dbReference>
<feature type="transmembrane region" description="Helical" evidence="7">
    <location>
        <begin position="227"/>
        <end position="248"/>
    </location>
</feature>
<evidence type="ECO:0000256" key="3">
    <source>
        <dbReference type="ARBA" id="ARBA00022475"/>
    </source>
</evidence>
<dbReference type="EMBL" id="MCGH01000002">
    <property type="protein sequence ID" value="ODM06179.1"/>
    <property type="molecule type" value="Genomic_DNA"/>
</dbReference>
<keyword evidence="3" id="KW-1003">Cell membrane</keyword>
<dbReference type="AlphaFoldDB" id="A0A1E3AC54"/>
<dbReference type="Proteomes" id="UP000094067">
    <property type="component" value="Unassembled WGS sequence"/>
</dbReference>
<keyword evidence="5 7" id="KW-1133">Transmembrane helix</keyword>
<organism evidence="8 9">
    <name type="scientific">Eisenbergiella tayi</name>
    <dbReference type="NCBI Taxonomy" id="1432052"/>
    <lineage>
        <taxon>Bacteria</taxon>
        <taxon>Bacillati</taxon>
        <taxon>Bacillota</taxon>
        <taxon>Clostridia</taxon>
        <taxon>Lachnospirales</taxon>
        <taxon>Lachnospiraceae</taxon>
        <taxon>Eisenbergiella</taxon>
    </lineage>
</organism>
<dbReference type="InterPro" id="IPR002528">
    <property type="entry name" value="MATE_fam"/>
</dbReference>
<evidence type="ECO:0000256" key="4">
    <source>
        <dbReference type="ARBA" id="ARBA00022692"/>
    </source>
</evidence>
<keyword evidence="2" id="KW-0813">Transport</keyword>
<feature type="transmembrane region" description="Helical" evidence="7">
    <location>
        <begin position="7"/>
        <end position="26"/>
    </location>
</feature>
<feature type="transmembrane region" description="Helical" evidence="7">
    <location>
        <begin position="405"/>
        <end position="423"/>
    </location>
</feature>
<feature type="transmembrane region" description="Helical" evidence="7">
    <location>
        <begin position="376"/>
        <end position="399"/>
    </location>
</feature>
<keyword evidence="6 7" id="KW-0472">Membrane</keyword>
<reference evidence="8 9" key="1">
    <citation type="submission" date="2016-07" db="EMBL/GenBank/DDBJ databases">
        <title>Characterization of isolates of Eisenbergiella tayi derived from blood cultures, using whole genome sequencing.</title>
        <authorList>
            <person name="Burdz T."/>
            <person name="Wiebe D."/>
            <person name="Huynh C."/>
            <person name="Bernard K."/>
        </authorList>
    </citation>
    <scope>NUCLEOTIDE SEQUENCE [LARGE SCALE GENOMIC DNA]</scope>
    <source>
        <strain evidence="8 9">NML 110608</strain>
    </source>
</reference>
<comment type="subcellular location">
    <subcellularLocation>
        <location evidence="1">Cell membrane</location>
        <topology evidence="1">Multi-pass membrane protein</topology>
    </subcellularLocation>
</comment>
<dbReference type="GO" id="GO:0042910">
    <property type="term" value="F:xenobiotic transmembrane transporter activity"/>
    <property type="evidence" value="ECO:0007669"/>
    <property type="project" value="InterPro"/>
</dbReference>
<feature type="transmembrane region" description="Helical" evidence="7">
    <location>
        <begin position="347"/>
        <end position="369"/>
    </location>
</feature>
<dbReference type="InterPro" id="IPR048279">
    <property type="entry name" value="MdtK-like"/>
</dbReference>
<dbReference type="PANTHER" id="PTHR43823">
    <property type="entry name" value="SPORULATION PROTEIN YKVU"/>
    <property type="match status" value="1"/>
</dbReference>
<keyword evidence="4 7" id="KW-0812">Transmembrane</keyword>